<evidence type="ECO:0000256" key="4">
    <source>
        <dbReference type="ARBA" id="ARBA00022825"/>
    </source>
</evidence>
<proteinExistence type="inferred from homology"/>
<evidence type="ECO:0000313" key="9">
    <source>
        <dbReference type="Proteomes" id="UP001165652"/>
    </source>
</evidence>
<feature type="domain" description="Peptidase S8/S53" evidence="7">
    <location>
        <begin position="99"/>
        <end position="389"/>
    </location>
</feature>
<dbReference type="Gene3D" id="3.40.50.200">
    <property type="entry name" value="Peptidase S8/S53 domain"/>
    <property type="match status" value="1"/>
</dbReference>
<dbReference type="InterPro" id="IPR015500">
    <property type="entry name" value="Peptidase_S8_subtilisin-rel"/>
</dbReference>
<protein>
    <submittedName>
        <fullName evidence="8">S8 family serine peptidase</fullName>
    </submittedName>
</protein>
<feature type="active site" description="Charge relay system" evidence="5">
    <location>
        <position position="108"/>
    </location>
</feature>
<dbReference type="PROSITE" id="PS00138">
    <property type="entry name" value="SUBTILASE_SER"/>
    <property type="match status" value="1"/>
</dbReference>
<comment type="caution">
    <text evidence="8">The sequence shown here is derived from an EMBL/GenBank/DDBJ whole genome shotgun (WGS) entry which is preliminary data.</text>
</comment>
<dbReference type="InterPro" id="IPR036852">
    <property type="entry name" value="Peptidase_S8/S53_dom_sf"/>
</dbReference>
<evidence type="ECO:0000313" key="8">
    <source>
        <dbReference type="EMBL" id="MDC7786842.1"/>
    </source>
</evidence>
<evidence type="ECO:0000256" key="2">
    <source>
        <dbReference type="ARBA" id="ARBA00022670"/>
    </source>
</evidence>
<evidence type="ECO:0000256" key="3">
    <source>
        <dbReference type="ARBA" id="ARBA00022801"/>
    </source>
</evidence>
<reference evidence="8" key="1">
    <citation type="journal article" date="2023" name="Microbiol Resour">
        <title>Genome Sequences of Rhodoplanes serenus and Two Thermotolerant Strains, Rhodoplanes tepidamans and 'Rhodoplanes cryptolactis,' Further Refine the Genus.</title>
        <authorList>
            <person name="Rayyan A.A."/>
            <person name="Kyndt J.A."/>
        </authorList>
    </citation>
    <scope>NUCLEOTIDE SEQUENCE</scope>
    <source>
        <strain evidence="8">DSM 9987</strain>
    </source>
</reference>
<sequence length="396" mass="40734">MPEYMILRNLATPRTASGFERFGPAATVAAPTPPEPRVETRDLSLRDALNATRESDVAAVAMPMPIRLVRPLESAVGAAAPGDAWGIAAVKADTSPMTGDGVVVAVLDTGIDKAHPAFAGVTIVENDFSGSGNGDRQGHGSHCAGTIFGRDVDGRRIGIARGVKKALIGKVLGDDGSGSSDMIFRGIQWALDEGAHVISMSLGFDFPGMVRQMEQAGLPTEPAVSRALEAYRSNLRFFDALMQMVRARAAFLDTAVVVAATGNESERRGARPYTIAASLPAASEGIVSVAALGQGQGGTLDIAPFSNTMAQVAAPGVDILSVRVGGGLRALSGTSMACPHVAGVAALWWQALRSSGALRASAGLVISNILAHARTDGLAPGLDTEDYGAGIVTAPQ</sequence>
<keyword evidence="3 5" id="KW-0378">Hydrolase</keyword>
<dbReference type="InterPro" id="IPR023828">
    <property type="entry name" value="Peptidase_S8_Ser-AS"/>
</dbReference>
<dbReference type="PRINTS" id="PR00723">
    <property type="entry name" value="SUBTILISIN"/>
</dbReference>
<accession>A0ABT5JB16</accession>
<keyword evidence="4 5" id="KW-0720">Serine protease</keyword>
<dbReference type="CDD" id="cd07480">
    <property type="entry name" value="Peptidases_S8_12"/>
    <property type="match status" value="1"/>
</dbReference>
<dbReference type="InterPro" id="IPR050131">
    <property type="entry name" value="Peptidase_S8_subtilisin-like"/>
</dbReference>
<evidence type="ECO:0000256" key="5">
    <source>
        <dbReference type="PROSITE-ProRule" id="PRU01240"/>
    </source>
</evidence>
<comment type="similarity">
    <text evidence="1 5 6">Belongs to the peptidase S8 family.</text>
</comment>
<reference evidence="8" key="2">
    <citation type="submission" date="2023-02" db="EMBL/GenBank/DDBJ databases">
        <authorList>
            <person name="Rayyan A."/>
            <person name="Meyer T."/>
            <person name="Kyndt J.A."/>
        </authorList>
    </citation>
    <scope>NUCLEOTIDE SEQUENCE</scope>
    <source>
        <strain evidence="8">DSM 9987</strain>
    </source>
</reference>
<dbReference type="EMBL" id="JAQQLI010000020">
    <property type="protein sequence ID" value="MDC7786842.1"/>
    <property type="molecule type" value="Genomic_DNA"/>
</dbReference>
<dbReference type="InterPro" id="IPR023827">
    <property type="entry name" value="Peptidase_S8_Asp-AS"/>
</dbReference>
<name>A0ABT5JB16_RHOTP</name>
<gene>
    <name evidence="8" type="ORF">PQJ73_14205</name>
</gene>
<keyword evidence="2 5" id="KW-0645">Protease</keyword>
<dbReference type="InterPro" id="IPR000209">
    <property type="entry name" value="Peptidase_S8/S53_dom"/>
</dbReference>
<dbReference type="PROSITE" id="PS51892">
    <property type="entry name" value="SUBTILASE"/>
    <property type="match status" value="1"/>
</dbReference>
<keyword evidence="9" id="KW-1185">Reference proteome</keyword>
<evidence type="ECO:0000256" key="6">
    <source>
        <dbReference type="RuleBase" id="RU003355"/>
    </source>
</evidence>
<dbReference type="RefSeq" id="WP_272777687.1">
    <property type="nucleotide sequence ID" value="NZ_JAQQLI010000020.1"/>
</dbReference>
<feature type="active site" description="Charge relay system" evidence="5">
    <location>
        <position position="335"/>
    </location>
</feature>
<dbReference type="PANTHER" id="PTHR43806">
    <property type="entry name" value="PEPTIDASE S8"/>
    <property type="match status" value="1"/>
</dbReference>
<evidence type="ECO:0000256" key="1">
    <source>
        <dbReference type="ARBA" id="ARBA00011073"/>
    </source>
</evidence>
<dbReference type="PANTHER" id="PTHR43806:SF11">
    <property type="entry name" value="CEREVISIN-RELATED"/>
    <property type="match status" value="1"/>
</dbReference>
<evidence type="ECO:0000259" key="7">
    <source>
        <dbReference type="Pfam" id="PF00082"/>
    </source>
</evidence>
<dbReference type="Proteomes" id="UP001165652">
    <property type="component" value="Unassembled WGS sequence"/>
</dbReference>
<dbReference type="SUPFAM" id="SSF52743">
    <property type="entry name" value="Subtilisin-like"/>
    <property type="match status" value="1"/>
</dbReference>
<dbReference type="PROSITE" id="PS00136">
    <property type="entry name" value="SUBTILASE_ASP"/>
    <property type="match status" value="1"/>
</dbReference>
<feature type="active site" description="Charge relay system" evidence="5">
    <location>
        <position position="139"/>
    </location>
</feature>
<dbReference type="Pfam" id="PF00082">
    <property type="entry name" value="Peptidase_S8"/>
    <property type="match status" value="1"/>
</dbReference>
<organism evidence="8 9">
    <name type="scientific">Rhodoplanes tepidamans</name>
    <name type="common">Rhodoplanes cryptolactis</name>
    <dbReference type="NCBI Taxonomy" id="200616"/>
    <lineage>
        <taxon>Bacteria</taxon>
        <taxon>Pseudomonadati</taxon>
        <taxon>Pseudomonadota</taxon>
        <taxon>Alphaproteobacteria</taxon>
        <taxon>Hyphomicrobiales</taxon>
        <taxon>Nitrobacteraceae</taxon>
        <taxon>Rhodoplanes</taxon>
    </lineage>
</organism>